<evidence type="ECO:0000256" key="1">
    <source>
        <dbReference type="SAM" id="Phobius"/>
    </source>
</evidence>
<reference evidence="2" key="1">
    <citation type="submission" date="2021-06" db="EMBL/GenBank/DDBJ databases">
        <authorList>
            <person name="Hodson N. C."/>
            <person name="Mongue J. A."/>
            <person name="Jaron S. K."/>
        </authorList>
    </citation>
    <scope>NUCLEOTIDE SEQUENCE</scope>
</reference>
<gene>
    <name evidence="2" type="ORF">AFUS01_LOCUS18936</name>
</gene>
<keyword evidence="3" id="KW-1185">Reference proteome</keyword>
<protein>
    <submittedName>
        <fullName evidence="2">Uncharacterized protein</fullName>
    </submittedName>
</protein>
<organism evidence="2 3">
    <name type="scientific">Allacma fusca</name>
    <dbReference type="NCBI Taxonomy" id="39272"/>
    <lineage>
        <taxon>Eukaryota</taxon>
        <taxon>Metazoa</taxon>
        <taxon>Ecdysozoa</taxon>
        <taxon>Arthropoda</taxon>
        <taxon>Hexapoda</taxon>
        <taxon>Collembola</taxon>
        <taxon>Symphypleona</taxon>
        <taxon>Sminthuridae</taxon>
        <taxon>Allacma</taxon>
    </lineage>
</organism>
<name>A0A8J2NXL9_9HEXA</name>
<evidence type="ECO:0000313" key="3">
    <source>
        <dbReference type="Proteomes" id="UP000708208"/>
    </source>
</evidence>
<feature type="transmembrane region" description="Helical" evidence="1">
    <location>
        <begin position="81"/>
        <end position="100"/>
    </location>
</feature>
<dbReference type="Proteomes" id="UP000708208">
    <property type="component" value="Unassembled WGS sequence"/>
</dbReference>
<dbReference type="EMBL" id="CAJVCH010191920">
    <property type="protein sequence ID" value="CAG7730278.1"/>
    <property type="molecule type" value="Genomic_DNA"/>
</dbReference>
<evidence type="ECO:0000313" key="2">
    <source>
        <dbReference type="EMBL" id="CAG7730278.1"/>
    </source>
</evidence>
<accession>A0A8J2NXL9</accession>
<keyword evidence="1" id="KW-0472">Membrane</keyword>
<keyword evidence="1" id="KW-1133">Transmembrane helix</keyword>
<keyword evidence="1" id="KW-0812">Transmembrane</keyword>
<feature type="non-terminal residue" evidence="2">
    <location>
        <position position="1"/>
    </location>
</feature>
<feature type="transmembrane region" description="Helical" evidence="1">
    <location>
        <begin position="112"/>
        <end position="129"/>
    </location>
</feature>
<dbReference type="AlphaFoldDB" id="A0A8J2NXL9"/>
<proteinExistence type="predicted"/>
<sequence length="163" mass="18383">DVDVPEDMVVEPDDDVVVFGGHVGGIPLFLAGTGHGTMISKRLMTSFQITFKTATFFGIVPFDYNVKEKKLAIKTSTVKKLISLFALSLFLAKFTFTVFVLTKSLDNWRENLQDISLAGFLAVIMWNNATFQVNIWKNMGQVCYTFNQISEFNGENNFILRVH</sequence>
<comment type="caution">
    <text evidence="2">The sequence shown here is derived from an EMBL/GenBank/DDBJ whole genome shotgun (WGS) entry which is preliminary data.</text>
</comment>